<organism evidence="1 2">
    <name type="scientific">Schaalia naturae</name>
    <dbReference type="NCBI Taxonomy" id="635203"/>
    <lineage>
        <taxon>Bacteria</taxon>
        <taxon>Bacillati</taxon>
        <taxon>Actinomycetota</taxon>
        <taxon>Actinomycetes</taxon>
        <taxon>Actinomycetales</taxon>
        <taxon>Actinomycetaceae</taxon>
        <taxon>Schaalia</taxon>
    </lineage>
</organism>
<protein>
    <submittedName>
        <fullName evidence="1">Uncharacterized protein</fullName>
    </submittedName>
</protein>
<comment type="caution">
    <text evidence="1">The sequence shown here is derived from an EMBL/GenBank/DDBJ whole genome shotgun (WGS) entry which is preliminary data.</text>
</comment>
<evidence type="ECO:0000313" key="1">
    <source>
        <dbReference type="EMBL" id="MFC7580082.1"/>
    </source>
</evidence>
<name>A0ABW2SIY0_9ACTO</name>
<gene>
    <name evidence="1" type="ORF">ACFQWG_02445</name>
</gene>
<reference evidence="2" key="1">
    <citation type="journal article" date="2019" name="Int. J. Syst. Evol. Microbiol.">
        <title>The Global Catalogue of Microorganisms (GCM) 10K type strain sequencing project: providing services to taxonomists for standard genome sequencing and annotation.</title>
        <authorList>
            <consortium name="The Broad Institute Genomics Platform"/>
            <consortium name="The Broad Institute Genome Sequencing Center for Infectious Disease"/>
            <person name="Wu L."/>
            <person name="Ma J."/>
        </authorList>
    </citation>
    <scope>NUCLEOTIDE SEQUENCE [LARGE SCALE GENOMIC DNA]</scope>
    <source>
        <strain evidence="2">CCUG 56698</strain>
    </source>
</reference>
<proteinExistence type="predicted"/>
<accession>A0ABW2SIY0</accession>
<evidence type="ECO:0000313" key="2">
    <source>
        <dbReference type="Proteomes" id="UP001596527"/>
    </source>
</evidence>
<dbReference type="Proteomes" id="UP001596527">
    <property type="component" value="Unassembled WGS sequence"/>
</dbReference>
<keyword evidence="2" id="KW-1185">Reference proteome</keyword>
<sequence length="46" mass="4930">MADYEAVRLAREGMSMRVVGQQMGVGRKAVRVALVQAGAIEPARSI</sequence>
<dbReference type="RefSeq" id="WP_380971773.1">
    <property type="nucleotide sequence ID" value="NZ_JBHTEF010000001.1"/>
</dbReference>
<dbReference type="EMBL" id="JBHTEF010000001">
    <property type="protein sequence ID" value="MFC7580082.1"/>
    <property type="molecule type" value="Genomic_DNA"/>
</dbReference>